<dbReference type="RefSeq" id="WP_173122912.1">
    <property type="nucleotide sequence ID" value="NZ_JABRWJ010000003.1"/>
</dbReference>
<organism evidence="3 4">
    <name type="scientific">Pseudaquabacterium terrae</name>
    <dbReference type="NCBI Taxonomy" id="2732868"/>
    <lineage>
        <taxon>Bacteria</taxon>
        <taxon>Pseudomonadati</taxon>
        <taxon>Pseudomonadota</taxon>
        <taxon>Betaproteobacteria</taxon>
        <taxon>Burkholderiales</taxon>
        <taxon>Sphaerotilaceae</taxon>
        <taxon>Pseudaquabacterium</taxon>
    </lineage>
</organism>
<protein>
    <submittedName>
        <fullName evidence="3">Molecular chaperone</fullName>
    </submittedName>
</protein>
<sequence>MLRRFLLHLLPLLALALALGAPKPAAAQAAALRVQPVLVDVTAPGAASTLRLHNTGTKPVNVQLRVFRWTQVEGKEVLEPTQDVVTSPPALTLAPNGQAAARIVRVSKRAVQAEESYRLYVDQLPDLAQQEANTVSLLVRQSIPVFFSHPACKRTPSAWSIVADNGSAAIVAENSGESRERISSLRIQLPNGENISLGDGLAGYVLGGSQMRWSLGAGPFAGVESVAVSGQTEKGPFQAMARTR</sequence>
<dbReference type="PANTHER" id="PTHR30251">
    <property type="entry name" value="PILUS ASSEMBLY CHAPERONE"/>
    <property type="match status" value="1"/>
</dbReference>
<name>A0ABX2EGS1_9BURK</name>
<dbReference type="Gene3D" id="2.60.40.10">
    <property type="entry name" value="Immunoglobulins"/>
    <property type="match status" value="1"/>
</dbReference>
<dbReference type="InterPro" id="IPR008962">
    <property type="entry name" value="PapD-like_sf"/>
</dbReference>
<gene>
    <name evidence="3" type="ORF">HLB44_12620</name>
</gene>
<proteinExistence type="predicted"/>
<evidence type="ECO:0000313" key="3">
    <source>
        <dbReference type="EMBL" id="NRF67829.1"/>
    </source>
</evidence>
<keyword evidence="4" id="KW-1185">Reference proteome</keyword>
<dbReference type="InterPro" id="IPR013783">
    <property type="entry name" value="Ig-like_fold"/>
</dbReference>
<dbReference type="InterPro" id="IPR050643">
    <property type="entry name" value="Periplasmic_pilus_chap"/>
</dbReference>
<comment type="caution">
    <text evidence="3">The sequence shown here is derived from an EMBL/GenBank/DDBJ whole genome shotgun (WGS) entry which is preliminary data.</text>
</comment>
<feature type="chain" id="PRO_5046246755" evidence="1">
    <location>
        <begin position="28"/>
        <end position="244"/>
    </location>
</feature>
<feature type="signal peptide" evidence="1">
    <location>
        <begin position="1"/>
        <end position="27"/>
    </location>
</feature>
<dbReference type="PANTHER" id="PTHR30251:SF4">
    <property type="entry name" value="SLR1668 PROTEIN"/>
    <property type="match status" value="1"/>
</dbReference>
<evidence type="ECO:0000259" key="2">
    <source>
        <dbReference type="Pfam" id="PF00345"/>
    </source>
</evidence>
<feature type="domain" description="Pili assembly chaperone N-terminal" evidence="2">
    <location>
        <begin position="32"/>
        <end position="147"/>
    </location>
</feature>
<reference evidence="3 4" key="1">
    <citation type="submission" date="2020-05" db="EMBL/GenBank/DDBJ databases">
        <title>Aquincola sp. isolate from soil.</title>
        <authorList>
            <person name="Han J."/>
            <person name="Kim D.-U."/>
        </authorList>
    </citation>
    <scope>NUCLEOTIDE SEQUENCE [LARGE SCALE GENOMIC DNA]</scope>
    <source>
        <strain evidence="3 4">S2</strain>
    </source>
</reference>
<dbReference type="Pfam" id="PF00345">
    <property type="entry name" value="PapD_N"/>
    <property type="match status" value="1"/>
</dbReference>
<dbReference type="InterPro" id="IPR016147">
    <property type="entry name" value="Pili_assmbl_chaperone_N"/>
</dbReference>
<evidence type="ECO:0000313" key="4">
    <source>
        <dbReference type="Proteomes" id="UP000737171"/>
    </source>
</evidence>
<dbReference type="Proteomes" id="UP000737171">
    <property type="component" value="Unassembled WGS sequence"/>
</dbReference>
<dbReference type="EMBL" id="JABRWJ010000003">
    <property type="protein sequence ID" value="NRF67829.1"/>
    <property type="molecule type" value="Genomic_DNA"/>
</dbReference>
<evidence type="ECO:0000256" key="1">
    <source>
        <dbReference type="SAM" id="SignalP"/>
    </source>
</evidence>
<keyword evidence="1" id="KW-0732">Signal</keyword>
<accession>A0ABX2EGS1</accession>
<dbReference type="SUPFAM" id="SSF49354">
    <property type="entry name" value="PapD-like"/>
    <property type="match status" value="1"/>
</dbReference>